<comment type="caution">
    <text evidence="2">The sequence shown here is derived from an EMBL/GenBank/DDBJ whole genome shotgun (WGS) entry which is preliminary data.</text>
</comment>
<gene>
    <name evidence="2" type="ORF">H8R92_06875</name>
</gene>
<proteinExistence type="predicted"/>
<dbReference type="GO" id="GO:0005737">
    <property type="term" value="C:cytoplasm"/>
    <property type="evidence" value="ECO:0007669"/>
    <property type="project" value="TreeGrafter"/>
</dbReference>
<dbReference type="InterPro" id="IPR051316">
    <property type="entry name" value="Zinc-reg_GTPase_activator"/>
</dbReference>
<keyword evidence="3" id="KW-1185">Reference proteome</keyword>
<protein>
    <submittedName>
        <fullName evidence="2">GTP-binding protein</fullName>
    </submittedName>
</protein>
<dbReference type="PANTHER" id="PTHR13748">
    <property type="entry name" value="COBW-RELATED"/>
    <property type="match status" value="1"/>
</dbReference>
<dbReference type="PANTHER" id="PTHR13748:SF62">
    <property type="entry name" value="COBW DOMAIN-CONTAINING PROTEIN"/>
    <property type="match status" value="1"/>
</dbReference>
<dbReference type="AlphaFoldDB" id="A0A8I0A917"/>
<evidence type="ECO:0000259" key="1">
    <source>
        <dbReference type="Pfam" id="PF02492"/>
    </source>
</evidence>
<dbReference type="InterPro" id="IPR027417">
    <property type="entry name" value="P-loop_NTPase"/>
</dbReference>
<dbReference type="SUPFAM" id="SSF52540">
    <property type="entry name" value="P-loop containing nucleoside triphosphate hydrolases"/>
    <property type="match status" value="1"/>
</dbReference>
<dbReference type="CDD" id="cd03112">
    <property type="entry name" value="CobW-like"/>
    <property type="match status" value="1"/>
</dbReference>
<sequence length="314" mass="36141">MIKKVDIISGFLGAGKTRFIKKLINDDFYEDKIVIIENEFGEVNIDSSILKKSKAVIKEITAGCICCEITGYFKEALMELNKNYEFECIIIEPTGIAKLSEIIKTFKDEDLKALCSINNVITIVDCLKFDMYMNNFRRFYIDQIKYAQLIVLSRIQLADKNTVNHVKNEIIKINSNAEILDCIWDKTNLKDKINSTYMLQNFPMSKIALKNIKSGIGKVSTKKVNESFQSFTLKLNRKISPDELSSKFKFIASSKNFGTILRAKGIVQLLNGQYGQFDFSLNEYNIEKIDYNEENIISFIGVNINKKELEYFFK</sequence>
<dbReference type="RefSeq" id="WP_186835063.1">
    <property type="nucleotide sequence ID" value="NZ_JACOOQ010000010.1"/>
</dbReference>
<name>A0A8I0A917_9CLOT</name>
<evidence type="ECO:0000313" key="3">
    <source>
        <dbReference type="Proteomes" id="UP000662088"/>
    </source>
</evidence>
<dbReference type="Proteomes" id="UP000662088">
    <property type="component" value="Unassembled WGS sequence"/>
</dbReference>
<evidence type="ECO:0000313" key="2">
    <source>
        <dbReference type="EMBL" id="MBC5640156.1"/>
    </source>
</evidence>
<dbReference type="EMBL" id="JACOOQ010000010">
    <property type="protein sequence ID" value="MBC5640156.1"/>
    <property type="molecule type" value="Genomic_DNA"/>
</dbReference>
<dbReference type="Gene3D" id="3.40.50.300">
    <property type="entry name" value="P-loop containing nucleotide triphosphate hydrolases"/>
    <property type="match status" value="1"/>
</dbReference>
<dbReference type="Pfam" id="PF02492">
    <property type="entry name" value="cobW"/>
    <property type="match status" value="1"/>
</dbReference>
<organism evidence="2 3">
    <name type="scientific">Clostridium lentum</name>
    <dbReference type="NCBI Taxonomy" id="2763037"/>
    <lineage>
        <taxon>Bacteria</taxon>
        <taxon>Bacillati</taxon>
        <taxon>Bacillota</taxon>
        <taxon>Clostridia</taxon>
        <taxon>Eubacteriales</taxon>
        <taxon>Clostridiaceae</taxon>
        <taxon>Clostridium</taxon>
    </lineage>
</organism>
<accession>A0A8I0A917</accession>
<feature type="domain" description="CobW/HypB/UreG nucleotide-binding" evidence="1">
    <location>
        <begin position="5"/>
        <end position="180"/>
    </location>
</feature>
<dbReference type="InterPro" id="IPR003495">
    <property type="entry name" value="CobW/HypB/UreG_nucleotide-bd"/>
</dbReference>
<reference evidence="2" key="1">
    <citation type="submission" date="2020-08" db="EMBL/GenBank/DDBJ databases">
        <title>Genome public.</title>
        <authorList>
            <person name="Liu C."/>
            <person name="Sun Q."/>
        </authorList>
    </citation>
    <scope>NUCLEOTIDE SEQUENCE</scope>
    <source>
        <strain evidence="2">NSJ-42</strain>
    </source>
</reference>